<feature type="transmembrane region" description="Helical" evidence="8">
    <location>
        <begin position="92"/>
        <end position="116"/>
    </location>
</feature>
<proteinExistence type="predicted"/>
<accession>A0A2S6IRL3</accession>
<dbReference type="InterPro" id="IPR046342">
    <property type="entry name" value="CBS_dom_sf"/>
</dbReference>
<gene>
    <name evidence="10" type="ORF">LY01_00738</name>
</gene>
<reference evidence="10 11" key="1">
    <citation type="submission" date="2018-02" db="EMBL/GenBank/DDBJ databases">
        <title>Genomic Encyclopedia of Archaeal and Bacterial Type Strains, Phase II (KMG-II): from individual species to whole genera.</title>
        <authorList>
            <person name="Goeker M."/>
        </authorList>
    </citation>
    <scope>NUCLEOTIDE SEQUENCE [LARGE SCALE GENOMIC DNA]</scope>
    <source>
        <strain evidence="10 11">DSM 16809</strain>
    </source>
</reference>
<evidence type="ECO:0000256" key="5">
    <source>
        <dbReference type="ARBA" id="ARBA00023122"/>
    </source>
</evidence>
<dbReference type="Pfam" id="PF01595">
    <property type="entry name" value="CNNM"/>
    <property type="match status" value="1"/>
</dbReference>
<evidence type="ECO:0000256" key="4">
    <source>
        <dbReference type="ARBA" id="ARBA00022989"/>
    </source>
</evidence>
<dbReference type="OrthoDB" id="9798188at2"/>
<evidence type="ECO:0000256" key="7">
    <source>
        <dbReference type="PROSITE-ProRule" id="PRU00703"/>
    </source>
</evidence>
<dbReference type="Proteomes" id="UP000239002">
    <property type="component" value="Unassembled WGS sequence"/>
</dbReference>
<keyword evidence="2 8" id="KW-0812">Transmembrane</keyword>
<evidence type="ECO:0000259" key="9">
    <source>
        <dbReference type="PROSITE" id="PS51371"/>
    </source>
</evidence>
<keyword evidence="5 7" id="KW-0129">CBS domain</keyword>
<evidence type="ECO:0000256" key="1">
    <source>
        <dbReference type="ARBA" id="ARBA00004141"/>
    </source>
</evidence>
<keyword evidence="11" id="KW-1185">Reference proteome</keyword>
<dbReference type="InterPro" id="IPR000644">
    <property type="entry name" value="CBS_dom"/>
</dbReference>
<evidence type="ECO:0000256" key="6">
    <source>
        <dbReference type="ARBA" id="ARBA00023136"/>
    </source>
</evidence>
<dbReference type="InterPro" id="IPR002550">
    <property type="entry name" value="CNNM"/>
</dbReference>
<dbReference type="Gene3D" id="3.10.580.10">
    <property type="entry name" value="CBS-domain"/>
    <property type="match status" value="1"/>
</dbReference>
<dbReference type="PANTHER" id="PTHR22777:SF4">
    <property type="entry name" value="UPF0053 PROTEIN SLL1254"/>
    <property type="match status" value="1"/>
</dbReference>
<feature type="transmembrane region" description="Helical" evidence="8">
    <location>
        <begin position="128"/>
        <end position="152"/>
    </location>
</feature>
<sequence length="352" mass="39129">MTLLIIYAVVSIFFSFLCSILEAVLLSVTGTFVKVKEQEGASYISSLKILKEDVDKPLIAILTLNTLAHTVGAILVGVQAEALVGEGYRADVFGIPLVGVVSAIMTVLILVVSEIIPKTIGATYWKGLAGFTTRALNIMIFPLKWTGILWVLQLTTKAIGKSAHMNSMTREDFVAITETAEQEGVFEPTEGQYIKSLMNFNSIMVQDIMTPRSVMFMAPQTTLIRDFFDQNQDLRFSRIPIFGANRDDIKGYVLKDHILSDIINDKPANTLEDLKREITMVPASLPIPQLFETMIATKEHIALAVDDFGSIQGVATMEDVIESMLGLEIMDESDKVEDMQQLARKNWEKRNK</sequence>
<dbReference type="SUPFAM" id="SSF54631">
    <property type="entry name" value="CBS-domain pair"/>
    <property type="match status" value="1"/>
</dbReference>
<evidence type="ECO:0000256" key="8">
    <source>
        <dbReference type="SAM" id="Phobius"/>
    </source>
</evidence>
<name>A0A2S6IRL3_9FLAO</name>
<dbReference type="CDD" id="cd04590">
    <property type="entry name" value="CBS_pair_CorC_HlyC_assoc"/>
    <property type="match status" value="1"/>
</dbReference>
<dbReference type="PROSITE" id="PS51371">
    <property type="entry name" value="CBS"/>
    <property type="match status" value="1"/>
</dbReference>
<feature type="transmembrane region" description="Helical" evidence="8">
    <location>
        <begin position="58"/>
        <end position="80"/>
    </location>
</feature>
<dbReference type="Pfam" id="PF00571">
    <property type="entry name" value="CBS"/>
    <property type="match status" value="1"/>
</dbReference>
<dbReference type="EMBL" id="PTJE01000001">
    <property type="protein sequence ID" value="PPK96913.1"/>
    <property type="molecule type" value="Genomic_DNA"/>
</dbReference>
<feature type="domain" description="CBS" evidence="9">
    <location>
        <begin position="274"/>
        <end position="332"/>
    </location>
</feature>
<dbReference type="InterPro" id="IPR044751">
    <property type="entry name" value="Ion_transp-like_CBS"/>
</dbReference>
<keyword evidence="6 8" id="KW-0472">Membrane</keyword>
<comment type="caution">
    <text evidence="10">The sequence shown here is derived from an EMBL/GenBank/DDBJ whole genome shotgun (WGS) entry which is preliminary data.</text>
</comment>
<comment type="subcellular location">
    <subcellularLocation>
        <location evidence="1">Membrane</location>
        <topology evidence="1">Multi-pass membrane protein</topology>
    </subcellularLocation>
</comment>
<protein>
    <submittedName>
        <fullName evidence="10">CBS domain containing-hemolysin-like protein</fullName>
    </submittedName>
</protein>
<organism evidence="10 11">
    <name type="scientific">Nonlabens xylanidelens</name>
    <dbReference type="NCBI Taxonomy" id="191564"/>
    <lineage>
        <taxon>Bacteria</taxon>
        <taxon>Pseudomonadati</taxon>
        <taxon>Bacteroidota</taxon>
        <taxon>Flavobacteriia</taxon>
        <taxon>Flavobacteriales</taxon>
        <taxon>Flavobacteriaceae</taxon>
        <taxon>Nonlabens</taxon>
    </lineage>
</organism>
<evidence type="ECO:0000313" key="11">
    <source>
        <dbReference type="Proteomes" id="UP000239002"/>
    </source>
</evidence>
<evidence type="ECO:0000313" key="10">
    <source>
        <dbReference type="EMBL" id="PPK96913.1"/>
    </source>
</evidence>
<dbReference type="AlphaFoldDB" id="A0A2S6IRL3"/>
<keyword evidence="3" id="KW-0677">Repeat</keyword>
<keyword evidence="4 8" id="KW-1133">Transmembrane helix</keyword>
<dbReference type="RefSeq" id="WP_104514443.1">
    <property type="nucleotide sequence ID" value="NZ_MQVW01000027.1"/>
</dbReference>
<evidence type="ECO:0000256" key="2">
    <source>
        <dbReference type="ARBA" id="ARBA00022692"/>
    </source>
</evidence>
<dbReference type="GO" id="GO:0005886">
    <property type="term" value="C:plasma membrane"/>
    <property type="evidence" value="ECO:0007669"/>
    <property type="project" value="TreeGrafter"/>
</dbReference>
<evidence type="ECO:0000256" key="3">
    <source>
        <dbReference type="ARBA" id="ARBA00022737"/>
    </source>
</evidence>
<feature type="transmembrane region" description="Helical" evidence="8">
    <location>
        <begin position="6"/>
        <end position="28"/>
    </location>
</feature>
<dbReference type="PANTHER" id="PTHR22777">
    <property type="entry name" value="HEMOLYSIN-RELATED"/>
    <property type="match status" value="1"/>
</dbReference>